<dbReference type="Gene3D" id="1.25.10.10">
    <property type="entry name" value="Leucine-rich Repeat Variant"/>
    <property type="match status" value="1"/>
</dbReference>
<comment type="caution">
    <text evidence="1">The sequence shown here is derived from an EMBL/GenBank/DDBJ whole genome shotgun (WGS) entry which is preliminary data.</text>
</comment>
<proteinExistence type="predicted"/>
<accession>A0AAN7PJ20</accession>
<protein>
    <recommendedName>
        <fullName evidence="3">Armadillo repeat-containing domain-containing protein</fullName>
    </recommendedName>
</protein>
<dbReference type="Proteomes" id="UP001353858">
    <property type="component" value="Unassembled WGS sequence"/>
</dbReference>
<dbReference type="AlphaFoldDB" id="A0AAN7PJ20"/>
<sequence>MQTTQCSCSGELAPIKEELRAITLQMTTFNKEFLFFKRFIESFVMATKREFEVLKKILKELPLTAATGSTTSNMSKREQLKEVVDLLPLTTLEDLKSFEQFLIEENNSKLFEAVISPIGGKNGDDHIANAIKHCFHLSLQNKCNCKKEFILKKTGPNGVGRLKFLSLLTQEFKKSNSHEAKKQVLANLSNFAYDPINYDFIRQLEVIDLFLQQLSQPIEEFTHYALAGLCNLSPDPKNAEYIVRKNGVFLISQLLLHKNLEISLNALSTLIFLINNETQTLITTPEIINKVLHYQTSPNTRLRNLGTIFIQDYCTSEQINYAKNAGGLETVDIPLPT</sequence>
<gene>
    <name evidence="1" type="ORF">RN001_006785</name>
</gene>
<name>A0AAN7PJ20_9COLE</name>
<dbReference type="PANTHER" id="PTHR46263">
    <property type="entry name" value="ARMADILLO REPEAT-CONTAINING PROTEIN 7"/>
    <property type="match status" value="1"/>
</dbReference>
<evidence type="ECO:0000313" key="1">
    <source>
        <dbReference type="EMBL" id="KAK4883466.1"/>
    </source>
</evidence>
<reference evidence="2" key="1">
    <citation type="submission" date="2023-01" db="EMBL/GenBank/DDBJ databases">
        <title>Key to firefly adult light organ development and bioluminescence: homeobox transcription factors regulate luciferase expression and transportation to peroxisome.</title>
        <authorList>
            <person name="Fu X."/>
        </authorList>
    </citation>
    <scope>NUCLEOTIDE SEQUENCE [LARGE SCALE GENOMIC DNA]</scope>
</reference>
<dbReference type="PANTHER" id="PTHR46263:SF1">
    <property type="entry name" value="ARMADILLO REPEAT-CONTAINING PROTEIN 7"/>
    <property type="match status" value="1"/>
</dbReference>
<dbReference type="EMBL" id="JARPUR010000002">
    <property type="protein sequence ID" value="KAK4883466.1"/>
    <property type="molecule type" value="Genomic_DNA"/>
</dbReference>
<dbReference type="InterPro" id="IPR042462">
    <property type="entry name" value="ARMC7"/>
</dbReference>
<dbReference type="SUPFAM" id="SSF48371">
    <property type="entry name" value="ARM repeat"/>
    <property type="match status" value="1"/>
</dbReference>
<evidence type="ECO:0000313" key="2">
    <source>
        <dbReference type="Proteomes" id="UP001353858"/>
    </source>
</evidence>
<keyword evidence="2" id="KW-1185">Reference proteome</keyword>
<evidence type="ECO:0008006" key="3">
    <source>
        <dbReference type="Google" id="ProtNLM"/>
    </source>
</evidence>
<dbReference type="InterPro" id="IPR016024">
    <property type="entry name" value="ARM-type_fold"/>
</dbReference>
<organism evidence="1 2">
    <name type="scientific">Aquatica leii</name>
    <dbReference type="NCBI Taxonomy" id="1421715"/>
    <lineage>
        <taxon>Eukaryota</taxon>
        <taxon>Metazoa</taxon>
        <taxon>Ecdysozoa</taxon>
        <taxon>Arthropoda</taxon>
        <taxon>Hexapoda</taxon>
        <taxon>Insecta</taxon>
        <taxon>Pterygota</taxon>
        <taxon>Neoptera</taxon>
        <taxon>Endopterygota</taxon>
        <taxon>Coleoptera</taxon>
        <taxon>Polyphaga</taxon>
        <taxon>Elateriformia</taxon>
        <taxon>Elateroidea</taxon>
        <taxon>Lampyridae</taxon>
        <taxon>Luciolinae</taxon>
        <taxon>Aquatica</taxon>
    </lineage>
</organism>
<dbReference type="InterPro" id="IPR011989">
    <property type="entry name" value="ARM-like"/>
</dbReference>